<name>A0A4R8VBW7_9MICO</name>
<dbReference type="Proteomes" id="UP000298488">
    <property type="component" value="Unassembled WGS sequence"/>
</dbReference>
<dbReference type="InterPro" id="IPR007712">
    <property type="entry name" value="RelE/ParE_toxin"/>
</dbReference>
<comment type="similarity">
    <text evidence="1 3">Belongs to the RelE toxin family.</text>
</comment>
<keyword evidence="2" id="KW-1277">Toxin-antitoxin system</keyword>
<dbReference type="PIRSF" id="PIRSF029218">
    <property type="entry name" value="ParE"/>
    <property type="match status" value="1"/>
</dbReference>
<dbReference type="InterPro" id="IPR035093">
    <property type="entry name" value="RelE/ParE_toxin_dom_sf"/>
</dbReference>
<evidence type="ECO:0000313" key="5">
    <source>
        <dbReference type="Proteomes" id="UP000298488"/>
    </source>
</evidence>
<protein>
    <recommendedName>
        <fullName evidence="3">Toxin</fullName>
    </recommendedName>
</protein>
<reference evidence="4 5" key="1">
    <citation type="submission" date="2019-03" db="EMBL/GenBank/DDBJ databases">
        <title>Genomics of glacier-inhabiting Cryobacterium strains.</title>
        <authorList>
            <person name="Liu Q."/>
            <person name="Xin Y.-H."/>
        </authorList>
    </citation>
    <scope>NUCLEOTIDE SEQUENCE [LARGE SCALE GENOMIC DNA]</scope>
    <source>
        <strain evidence="4 5">CGMCC 1.10440</strain>
    </source>
</reference>
<dbReference type="AlphaFoldDB" id="A0A4R8VBW7"/>
<accession>A0A4R8VBW7</accession>
<evidence type="ECO:0000256" key="2">
    <source>
        <dbReference type="ARBA" id="ARBA00022649"/>
    </source>
</evidence>
<dbReference type="PANTHER" id="PTHR33755:SF9">
    <property type="entry name" value="TOXIN PARE1"/>
    <property type="match status" value="1"/>
</dbReference>
<proteinExistence type="inferred from homology"/>
<dbReference type="InterPro" id="IPR028344">
    <property type="entry name" value="ParE1/4"/>
</dbReference>
<dbReference type="EMBL" id="SOFI01000003">
    <property type="protein sequence ID" value="TFB80479.1"/>
    <property type="molecule type" value="Genomic_DNA"/>
</dbReference>
<dbReference type="InterPro" id="IPR051803">
    <property type="entry name" value="TA_system_RelE-like_toxin"/>
</dbReference>
<dbReference type="Gene3D" id="3.30.2310.20">
    <property type="entry name" value="RelE-like"/>
    <property type="match status" value="1"/>
</dbReference>
<gene>
    <name evidence="4" type="ORF">E3N84_10820</name>
</gene>
<dbReference type="PANTHER" id="PTHR33755">
    <property type="entry name" value="TOXIN PARE1-RELATED"/>
    <property type="match status" value="1"/>
</dbReference>
<keyword evidence="5" id="KW-1185">Reference proteome</keyword>
<evidence type="ECO:0000256" key="1">
    <source>
        <dbReference type="ARBA" id="ARBA00006226"/>
    </source>
</evidence>
<comment type="caution">
    <text evidence="4">The sequence shown here is derived from an EMBL/GenBank/DDBJ whole genome shotgun (WGS) entry which is preliminary data.</text>
</comment>
<sequence>MSEYRLTPAAQRDLASIWDFTVEQWGLRQAEKYIREIQAAIERVAADPERGHVRDDIREGYRSYSIGSHAVFYVSHTNRVDVIRVLHQRMDPPRHV</sequence>
<evidence type="ECO:0000313" key="4">
    <source>
        <dbReference type="EMBL" id="TFB80479.1"/>
    </source>
</evidence>
<dbReference type="OrthoDB" id="7173315at2"/>
<dbReference type="Pfam" id="PF05016">
    <property type="entry name" value="ParE_toxin"/>
    <property type="match status" value="1"/>
</dbReference>
<evidence type="ECO:0000256" key="3">
    <source>
        <dbReference type="PIRNR" id="PIRNR029218"/>
    </source>
</evidence>
<dbReference type="RefSeq" id="WP_104096334.1">
    <property type="nucleotide sequence ID" value="NZ_JACHBP010000001.1"/>
</dbReference>
<organism evidence="4 5">
    <name type="scientific">Terrimesophilobacter mesophilus</name>
    <dbReference type="NCBI Taxonomy" id="433647"/>
    <lineage>
        <taxon>Bacteria</taxon>
        <taxon>Bacillati</taxon>
        <taxon>Actinomycetota</taxon>
        <taxon>Actinomycetes</taxon>
        <taxon>Micrococcales</taxon>
        <taxon>Microbacteriaceae</taxon>
        <taxon>Terrimesophilobacter</taxon>
    </lineage>
</organism>